<comment type="caution">
    <text evidence="1">The sequence shown here is derived from an EMBL/GenBank/DDBJ whole genome shotgun (WGS) entry which is preliminary data.</text>
</comment>
<dbReference type="Proteomes" id="UP000729701">
    <property type="component" value="Unassembled WGS sequence"/>
</dbReference>
<evidence type="ECO:0000313" key="1">
    <source>
        <dbReference type="EMBL" id="MBW4672323.1"/>
    </source>
</evidence>
<dbReference type="AlphaFoldDB" id="A0A951QYK4"/>
<protein>
    <submittedName>
        <fullName evidence="1">Uncharacterized protein</fullName>
    </submittedName>
</protein>
<reference evidence="1" key="2">
    <citation type="journal article" date="2022" name="Microbiol. Resour. Announc.">
        <title>Metagenome Sequencing to Explore Phylogenomics of Terrestrial Cyanobacteria.</title>
        <authorList>
            <person name="Ward R.D."/>
            <person name="Stajich J.E."/>
            <person name="Johansen J.R."/>
            <person name="Huntemann M."/>
            <person name="Clum A."/>
            <person name="Foster B."/>
            <person name="Foster B."/>
            <person name="Roux S."/>
            <person name="Palaniappan K."/>
            <person name="Varghese N."/>
            <person name="Mukherjee S."/>
            <person name="Reddy T.B.K."/>
            <person name="Daum C."/>
            <person name="Copeland A."/>
            <person name="Chen I.A."/>
            <person name="Ivanova N.N."/>
            <person name="Kyrpides N.C."/>
            <person name="Shapiro N."/>
            <person name="Eloe-Fadrosh E.A."/>
            <person name="Pietrasiak N."/>
        </authorList>
    </citation>
    <scope>NUCLEOTIDE SEQUENCE</scope>
    <source>
        <strain evidence="1">GSE-NOS-MK-12-04C</strain>
    </source>
</reference>
<sequence length="66" mass="7275">MSFASSTCCVAVLNQQQEAYFHHKNECQNIPLNECKTSAKSCTIVENGRVVVKPLQDSVEDNNTDG</sequence>
<dbReference type="EMBL" id="JAHHGZ010000072">
    <property type="protein sequence ID" value="MBW4672323.1"/>
    <property type="molecule type" value="Genomic_DNA"/>
</dbReference>
<reference evidence="1" key="1">
    <citation type="submission" date="2021-05" db="EMBL/GenBank/DDBJ databases">
        <authorList>
            <person name="Pietrasiak N."/>
            <person name="Ward R."/>
            <person name="Stajich J.E."/>
            <person name="Kurbessoian T."/>
        </authorList>
    </citation>
    <scope>NUCLEOTIDE SEQUENCE</scope>
    <source>
        <strain evidence="1">GSE-NOS-MK-12-04C</strain>
    </source>
</reference>
<evidence type="ECO:0000313" key="2">
    <source>
        <dbReference type="Proteomes" id="UP000729701"/>
    </source>
</evidence>
<name>A0A951QYK4_9CYAN</name>
<accession>A0A951QYK4</accession>
<proteinExistence type="predicted"/>
<gene>
    <name evidence="1" type="ORF">KME60_34135</name>
</gene>
<organism evidence="1 2">
    <name type="scientific">Cyanomargarita calcarea GSE-NOS-MK-12-04C</name>
    <dbReference type="NCBI Taxonomy" id="2839659"/>
    <lineage>
        <taxon>Bacteria</taxon>
        <taxon>Bacillati</taxon>
        <taxon>Cyanobacteriota</taxon>
        <taxon>Cyanophyceae</taxon>
        <taxon>Nostocales</taxon>
        <taxon>Cyanomargaritaceae</taxon>
        <taxon>Cyanomargarita</taxon>
    </lineage>
</organism>